<dbReference type="EMBL" id="KB742714">
    <property type="protein sequence ID" value="EOB05108.1"/>
    <property type="molecule type" value="Genomic_DNA"/>
</dbReference>
<organism evidence="3 4">
    <name type="scientific">Anas platyrhynchos</name>
    <name type="common">Mallard</name>
    <name type="synonym">Anas boschas</name>
    <dbReference type="NCBI Taxonomy" id="8839"/>
    <lineage>
        <taxon>Eukaryota</taxon>
        <taxon>Metazoa</taxon>
        <taxon>Chordata</taxon>
        <taxon>Craniata</taxon>
        <taxon>Vertebrata</taxon>
        <taxon>Euteleostomi</taxon>
        <taxon>Archelosauria</taxon>
        <taxon>Archosauria</taxon>
        <taxon>Dinosauria</taxon>
        <taxon>Saurischia</taxon>
        <taxon>Theropoda</taxon>
        <taxon>Coelurosauria</taxon>
        <taxon>Aves</taxon>
        <taxon>Neognathae</taxon>
        <taxon>Galloanserae</taxon>
        <taxon>Anseriformes</taxon>
        <taxon>Anatidae</taxon>
        <taxon>Anatinae</taxon>
        <taxon>Anas</taxon>
    </lineage>
</organism>
<protein>
    <submittedName>
        <fullName evidence="3">Uncharacterized protein</fullName>
    </submittedName>
</protein>
<keyword evidence="1" id="KW-0175">Coiled coil</keyword>
<evidence type="ECO:0000256" key="2">
    <source>
        <dbReference type="SAM" id="MobiDB-lite"/>
    </source>
</evidence>
<name>R0LX77_ANAPL</name>
<evidence type="ECO:0000256" key="1">
    <source>
        <dbReference type="SAM" id="Coils"/>
    </source>
</evidence>
<keyword evidence="4" id="KW-1185">Reference proteome</keyword>
<feature type="coiled-coil region" evidence="1">
    <location>
        <begin position="487"/>
        <end position="514"/>
    </location>
</feature>
<proteinExistence type="predicted"/>
<evidence type="ECO:0000313" key="4">
    <source>
        <dbReference type="Proteomes" id="UP000296049"/>
    </source>
</evidence>
<evidence type="ECO:0000313" key="3">
    <source>
        <dbReference type="EMBL" id="EOB05108.1"/>
    </source>
</evidence>
<reference evidence="4" key="1">
    <citation type="journal article" date="2013" name="Nat. Genet.">
        <title>The duck genome and transcriptome provide insight into an avian influenza virus reservoir species.</title>
        <authorList>
            <person name="Huang Y."/>
            <person name="Li Y."/>
            <person name="Burt D.W."/>
            <person name="Chen H."/>
            <person name="Zhang Y."/>
            <person name="Qian W."/>
            <person name="Kim H."/>
            <person name="Gan S."/>
            <person name="Zhao Y."/>
            <person name="Li J."/>
            <person name="Yi K."/>
            <person name="Feng H."/>
            <person name="Zhu P."/>
            <person name="Li B."/>
            <person name="Liu Q."/>
            <person name="Fairley S."/>
            <person name="Magor K.E."/>
            <person name="Du Z."/>
            <person name="Hu X."/>
            <person name="Goodman L."/>
            <person name="Tafer H."/>
            <person name="Vignal A."/>
            <person name="Lee T."/>
            <person name="Kim K.W."/>
            <person name="Sheng Z."/>
            <person name="An Y."/>
            <person name="Searle S."/>
            <person name="Herrero J."/>
            <person name="Groenen M.A."/>
            <person name="Crooijmans R.P."/>
            <person name="Faraut T."/>
            <person name="Cai Q."/>
            <person name="Webster R.G."/>
            <person name="Aldridge J.R."/>
            <person name="Warren W.C."/>
            <person name="Bartschat S."/>
            <person name="Kehr S."/>
            <person name="Marz M."/>
            <person name="Stadler P.F."/>
            <person name="Smith J."/>
            <person name="Kraus R.H."/>
            <person name="Zhao Y."/>
            <person name="Ren L."/>
            <person name="Fei J."/>
            <person name="Morisson M."/>
            <person name="Kaiser P."/>
            <person name="Griffin D.K."/>
            <person name="Rao M."/>
            <person name="Pitel F."/>
            <person name="Wang J."/>
            <person name="Li N."/>
        </authorList>
    </citation>
    <scope>NUCLEOTIDE SEQUENCE [LARGE SCALE GENOMIC DNA]</scope>
</reference>
<feature type="region of interest" description="Disordered" evidence="2">
    <location>
        <begin position="235"/>
        <end position="254"/>
    </location>
</feature>
<accession>R0LX77</accession>
<gene>
    <name evidence="3" type="ORF">Anapl_03531</name>
</gene>
<dbReference type="Proteomes" id="UP000296049">
    <property type="component" value="Unassembled WGS sequence"/>
</dbReference>
<sequence>MGQPRLRAVCHGVPLTVAHLPWQSDPHRSRLKERMRIRVLYQHFMLEEGDTTQALFRVGSCSLVAILVPPRSDKSIGPLTRELDLNIDKSEQLDQEKCFSSCALRSECLSVMSTNEVSDTDAHEDQALRRPTDLLQYKMREMDEVTDVWNQTAPSIPQKKRALSVVSQRKLPAVFGGPARLSASAAFVTATSGEAIRQTCSRAHSPQHHTEQRINLAAASQAEMLTQVTGLHLNKTQSDTHRRPAQELSETNPAARPAVTAEVLCRCHFLAHDRLKGGKNTRAALAHLCRKMQSWCLIAESVKAVPILGTQTPQDGEGCEAKESSEREDLPAQECQERFTQTFRQKLEILCGHAVSGLRLYPSPQPQENSCSPGMLNQRALILPSSSTAERTCTRTYWEQFKGWRGSLVSIIHSHVGLSVKKAKKSLPSRREMAEENSPVTFGKCNQCHYSEVEVGGTGRFPSFPGEKYDEGLPGPGDVERKASSWKLNTKQQNEVLKGKSQRLEAQLNMQQQNEVLKEL</sequence>
<feature type="region of interest" description="Disordered" evidence="2">
    <location>
        <begin position="461"/>
        <end position="487"/>
    </location>
</feature>
<dbReference type="AlphaFoldDB" id="R0LX77"/>